<dbReference type="GO" id="GO:0005886">
    <property type="term" value="C:plasma membrane"/>
    <property type="evidence" value="ECO:0000318"/>
    <property type="project" value="GO_Central"/>
</dbReference>
<name>A0A1Y1HKC0_KLENI</name>
<evidence type="ECO:0000313" key="7">
    <source>
        <dbReference type="EMBL" id="GAQ79025.1"/>
    </source>
</evidence>
<dbReference type="PROSITE" id="PS00478">
    <property type="entry name" value="LIM_DOMAIN_1"/>
    <property type="match status" value="1"/>
</dbReference>
<evidence type="ECO:0000256" key="3">
    <source>
        <dbReference type="ARBA" id="ARBA00023038"/>
    </source>
</evidence>
<gene>
    <name evidence="7" type="ORF">KFL_000230060</name>
</gene>
<dbReference type="Proteomes" id="UP000054558">
    <property type="component" value="Unassembled WGS sequence"/>
</dbReference>
<dbReference type="GO" id="GO:0046872">
    <property type="term" value="F:metal ion binding"/>
    <property type="evidence" value="ECO:0007669"/>
    <property type="project" value="UniProtKB-KW"/>
</dbReference>
<keyword evidence="8" id="KW-1185">Reference proteome</keyword>
<dbReference type="GO" id="GO:0051017">
    <property type="term" value="P:actin filament bundle assembly"/>
    <property type="evidence" value="ECO:0000318"/>
    <property type="project" value="GO_Central"/>
</dbReference>
<feature type="compositionally biased region" description="Low complexity" evidence="5">
    <location>
        <begin position="95"/>
        <end position="110"/>
    </location>
</feature>
<dbReference type="Gene3D" id="2.10.110.10">
    <property type="entry name" value="Cysteine Rich Protein"/>
    <property type="match status" value="2"/>
</dbReference>
<feature type="domain" description="LIM zinc-binding" evidence="6">
    <location>
        <begin position="146"/>
        <end position="206"/>
    </location>
</feature>
<proteinExistence type="predicted"/>
<dbReference type="PROSITE" id="PS50023">
    <property type="entry name" value="LIM_DOMAIN_2"/>
    <property type="match status" value="2"/>
</dbReference>
<dbReference type="STRING" id="105231.A0A1Y1HKC0"/>
<dbReference type="SUPFAM" id="SSF57716">
    <property type="entry name" value="Glucocorticoid receptor-like (DNA-binding domain)"/>
    <property type="match status" value="4"/>
</dbReference>
<evidence type="ECO:0000256" key="1">
    <source>
        <dbReference type="ARBA" id="ARBA00022723"/>
    </source>
</evidence>
<protein>
    <submittedName>
        <fullName evidence="7">Regulatory protein MLP and related LIM proteins</fullName>
    </submittedName>
</protein>
<evidence type="ECO:0000256" key="5">
    <source>
        <dbReference type="SAM" id="MobiDB-lite"/>
    </source>
</evidence>
<dbReference type="SMART" id="SM00132">
    <property type="entry name" value="LIM"/>
    <property type="match status" value="2"/>
</dbReference>
<dbReference type="OMA" id="CKTDYDR"/>
<dbReference type="FunFam" id="2.10.110.10:FF:000002">
    <property type="entry name" value="LIM domain and actin-binding 1"/>
    <property type="match status" value="2"/>
</dbReference>
<accession>A0A1Y1HKC0</accession>
<keyword evidence="3 4" id="KW-0440">LIM domain</keyword>
<dbReference type="GO" id="GO:0051015">
    <property type="term" value="F:actin filament binding"/>
    <property type="evidence" value="ECO:0000318"/>
    <property type="project" value="GO_Central"/>
</dbReference>
<reference evidence="7 8" key="1">
    <citation type="journal article" date="2014" name="Nat. Commun.">
        <title>Klebsormidium flaccidum genome reveals primary factors for plant terrestrial adaptation.</title>
        <authorList>
            <person name="Hori K."/>
            <person name="Maruyama F."/>
            <person name="Fujisawa T."/>
            <person name="Togashi T."/>
            <person name="Yamamoto N."/>
            <person name="Seo M."/>
            <person name="Sato S."/>
            <person name="Yamada T."/>
            <person name="Mori H."/>
            <person name="Tajima N."/>
            <person name="Moriyama T."/>
            <person name="Ikeuchi M."/>
            <person name="Watanabe M."/>
            <person name="Wada H."/>
            <person name="Kobayashi K."/>
            <person name="Saito M."/>
            <person name="Masuda T."/>
            <person name="Sasaki-Sekimoto Y."/>
            <person name="Mashiguchi K."/>
            <person name="Awai K."/>
            <person name="Shimojima M."/>
            <person name="Masuda S."/>
            <person name="Iwai M."/>
            <person name="Nobusawa T."/>
            <person name="Narise T."/>
            <person name="Kondo S."/>
            <person name="Saito H."/>
            <person name="Sato R."/>
            <person name="Murakawa M."/>
            <person name="Ihara Y."/>
            <person name="Oshima-Yamada Y."/>
            <person name="Ohtaka K."/>
            <person name="Satoh M."/>
            <person name="Sonobe K."/>
            <person name="Ishii M."/>
            <person name="Ohtani R."/>
            <person name="Kanamori-Sato M."/>
            <person name="Honoki R."/>
            <person name="Miyazaki D."/>
            <person name="Mochizuki H."/>
            <person name="Umetsu J."/>
            <person name="Higashi K."/>
            <person name="Shibata D."/>
            <person name="Kamiya Y."/>
            <person name="Sato N."/>
            <person name="Nakamura Y."/>
            <person name="Tabata S."/>
            <person name="Ida S."/>
            <person name="Kurokawa K."/>
            <person name="Ohta H."/>
        </authorList>
    </citation>
    <scope>NUCLEOTIDE SEQUENCE [LARGE SCALE GENOMIC DNA]</scope>
    <source>
        <strain evidence="7 8">NIES-2285</strain>
    </source>
</reference>
<evidence type="ECO:0000313" key="8">
    <source>
        <dbReference type="Proteomes" id="UP000054558"/>
    </source>
</evidence>
<dbReference type="GO" id="GO:0015629">
    <property type="term" value="C:actin cytoskeleton"/>
    <property type="evidence" value="ECO:0000318"/>
    <property type="project" value="GO_Central"/>
</dbReference>
<dbReference type="AlphaFoldDB" id="A0A1Y1HKC0"/>
<evidence type="ECO:0000256" key="4">
    <source>
        <dbReference type="PROSITE-ProRule" id="PRU00125"/>
    </source>
</evidence>
<dbReference type="EMBL" id="DF236972">
    <property type="protein sequence ID" value="GAQ79025.1"/>
    <property type="molecule type" value="Genomic_DNA"/>
</dbReference>
<keyword evidence="1 4" id="KW-0479">Metal-binding</keyword>
<sequence>MAATKGAPAFSGTVVKCQKCSKTVYPMEQLIADNETYHKTCFRCTHCSTMLKLGNYAAIGGAVYCKPHFNQLFKLKGNYSDNFAAGGLPPPKPDTAPSTPKASTATEGAAASADKVADKVKNLTVSAKKEASKPSPLAGKFTGTTDKCVSCGKTVYLIEKVVVENKIYHKACFKCSHANCPLSTSNYASMNGKLYCKPHLQQIFKTTGDYRQAAGDAPLSTPPV</sequence>
<keyword evidence="2 4" id="KW-0862">Zinc</keyword>
<feature type="domain" description="LIM zinc-binding" evidence="6">
    <location>
        <begin position="15"/>
        <end position="75"/>
    </location>
</feature>
<evidence type="ECO:0000259" key="6">
    <source>
        <dbReference type="PROSITE" id="PS50023"/>
    </source>
</evidence>
<dbReference type="OrthoDB" id="6129702at2759"/>
<feature type="region of interest" description="Disordered" evidence="5">
    <location>
        <begin position="86"/>
        <end position="110"/>
    </location>
</feature>
<organism evidence="7 8">
    <name type="scientific">Klebsormidium nitens</name>
    <name type="common">Green alga</name>
    <name type="synonym">Ulothrix nitens</name>
    <dbReference type="NCBI Taxonomy" id="105231"/>
    <lineage>
        <taxon>Eukaryota</taxon>
        <taxon>Viridiplantae</taxon>
        <taxon>Streptophyta</taxon>
        <taxon>Klebsormidiophyceae</taxon>
        <taxon>Klebsormidiales</taxon>
        <taxon>Klebsormidiaceae</taxon>
        <taxon>Klebsormidium</taxon>
    </lineage>
</organism>
<evidence type="ECO:0000256" key="2">
    <source>
        <dbReference type="ARBA" id="ARBA00022833"/>
    </source>
</evidence>
<dbReference type="InterPro" id="IPR001781">
    <property type="entry name" value="Znf_LIM"/>
</dbReference>
<dbReference type="PANTHER" id="PTHR24206">
    <property type="entry name" value="OS06G0237300 PROTEIN"/>
    <property type="match status" value="1"/>
</dbReference>
<dbReference type="Pfam" id="PF00412">
    <property type="entry name" value="LIM"/>
    <property type="match status" value="2"/>
</dbReference>